<dbReference type="GO" id="GO:0000433">
    <property type="term" value="P:carbon catabolite repression of transcription from RNA polymerase II promoter by glucose"/>
    <property type="evidence" value="ECO:0007669"/>
    <property type="project" value="TreeGrafter"/>
</dbReference>
<dbReference type="PANTHER" id="PTHR47428">
    <property type="entry name" value="REGULATORY PROTEIN MIG1-RELATED"/>
    <property type="match status" value="1"/>
</dbReference>
<reference evidence="15" key="1">
    <citation type="submission" date="2018-03" db="EMBL/GenBank/DDBJ databases">
        <authorList>
            <person name="Guldener U."/>
        </authorList>
    </citation>
    <scope>NUCLEOTIDE SEQUENCE</scope>
</reference>
<evidence type="ECO:0000259" key="14">
    <source>
        <dbReference type="PROSITE" id="PS50157"/>
    </source>
</evidence>
<evidence type="ECO:0000256" key="6">
    <source>
        <dbReference type="ARBA" id="ARBA00022833"/>
    </source>
</evidence>
<keyword evidence="4" id="KW-0677">Repeat</keyword>
<keyword evidence="8 15" id="KW-0238">DNA-binding</keyword>
<dbReference type="PROSITE" id="PS00028">
    <property type="entry name" value="ZINC_FINGER_C2H2_1"/>
    <property type="match status" value="1"/>
</dbReference>
<evidence type="ECO:0000256" key="4">
    <source>
        <dbReference type="ARBA" id="ARBA00022737"/>
    </source>
</evidence>
<dbReference type="PANTHER" id="PTHR47428:SF1">
    <property type="entry name" value="REGULATORY PROTEIN MIG1-RELATED"/>
    <property type="match status" value="1"/>
</dbReference>
<evidence type="ECO:0000256" key="9">
    <source>
        <dbReference type="ARBA" id="ARBA00023163"/>
    </source>
</evidence>
<feature type="compositionally biased region" description="Basic residues" evidence="13">
    <location>
        <begin position="188"/>
        <end position="197"/>
    </location>
</feature>
<feature type="region of interest" description="Disordered" evidence="13">
    <location>
        <begin position="1"/>
        <end position="28"/>
    </location>
</feature>
<evidence type="ECO:0000256" key="12">
    <source>
        <dbReference type="PROSITE-ProRule" id="PRU00042"/>
    </source>
</evidence>
<evidence type="ECO:0000256" key="11">
    <source>
        <dbReference type="ARBA" id="ARBA00038023"/>
    </source>
</evidence>
<evidence type="ECO:0000313" key="15">
    <source>
        <dbReference type="EMBL" id="SPN98593.1"/>
    </source>
</evidence>
<dbReference type="PROSITE" id="PS50157">
    <property type="entry name" value="ZINC_FINGER_C2H2_2"/>
    <property type="match status" value="1"/>
</dbReference>
<evidence type="ECO:0000256" key="2">
    <source>
        <dbReference type="ARBA" id="ARBA00022491"/>
    </source>
</evidence>
<sequence length="305" mass="33135">MSSPTNIKPNGPVPSGNGQPAEASTELPRPYKCTMCDKAFHRLEHQTRHIRTHTGEKPHACTFPGCSKNEAAGPTSSFRPTACSPLRPPAPRAIRSAPTSTLGSPNVSPPQSYSSYAVPGGHGYPPHASSHLDVAMLSRAHHDSLAPHQSYYHRQQPYYNHQSRGLPGLGAGSHRSFNEYDPFDSHYRNSRHAKRSRPNSPNSTAPSSPTFSHDSLSPTPDHTPIATPAHSPRLRPYASPGLDLPPISTLRNLSLQPQKLPALAPMEPQLDALPPPTQNRNSRSSGISLADIINRPDMPRHLPMP</sequence>
<dbReference type="SUPFAM" id="SSF57667">
    <property type="entry name" value="beta-beta-alpha zinc fingers"/>
    <property type="match status" value="1"/>
</dbReference>
<accession>A0AAE8MTD7</accession>
<feature type="compositionally biased region" description="Low complexity" evidence="13">
    <location>
        <begin position="198"/>
        <end position="212"/>
    </location>
</feature>
<comment type="subcellular location">
    <subcellularLocation>
        <location evidence="1">Nucleus</location>
    </subcellularLocation>
</comment>
<feature type="region of interest" description="Disordered" evidence="13">
    <location>
        <begin position="180"/>
        <end position="305"/>
    </location>
</feature>
<evidence type="ECO:0000256" key="3">
    <source>
        <dbReference type="ARBA" id="ARBA00022723"/>
    </source>
</evidence>
<protein>
    <submittedName>
        <fullName evidence="15">Related to DNA-binding protein creA</fullName>
    </submittedName>
</protein>
<feature type="compositionally biased region" description="Polar residues" evidence="13">
    <location>
        <begin position="101"/>
        <end position="115"/>
    </location>
</feature>
<dbReference type="EMBL" id="ONZQ02000002">
    <property type="protein sequence ID" value="SPN98593.1"/>
    <property type="molecule type" value="Genomic_DNA"/>
</dbReference>
<comment type="caution">
    <text evidence="15">The sequence shown here is derived from an EMBL/GenBank/DDBJ whole genome shotgun (WGS) entry which is preliminary data.</text>
</comment>
<dbReference type="AlphaFoldDB" id="A0AAE8MTD7"/>
<keyword evidence="5 12" id="KW-0863">Zinc-finger</keyword>
<dbReference type="GO" id="GO:0008270">
    <property type="term" value="F:zinc ion binding"/>
    <property type="evidence" value="ECO:0007669"/>
    <property type="project" value="UniProtKB-KW"/>
</dbReference>
<evidence type="ECO:0000256" key="10">
    <source>
        <dbReference type="ARBA" id="ARBA00023242"/>
    </source>
</evidence>
<dbReference type="InterPro" id="IPR013087">
    <property type="entry name" value="Znf_C2H2_type"/>
</dbReference>
<feature type="compositionally biased region" description="Polar residues" evidence="13">
    <location>
        <begin position="278"/>
        <end position="287"/>
    </location>
</feature>
<evidence type="ECO:0000256" key="8">
    <source>
        <dbReference type="ARBA" id="ARBA00023125"/>
    </source>
</evidence>
<keyword evidence="2" id="KW-0678">Repressor</keyword>
<comment type="similarity">
    <text evidence="11">Belongs to the creA/MIG C2H2-type zinc-finger protein family.</text>
</comment>
<feature type="region of interest" description="Disordered" evidence="13">
    <location>
        <begin position="71"/>
        <end position="121"/>
    </location>
</feature>
<dbReference type="Gene3D" id="3.30.160.60">
    <property type="entry name" value="Classic Zinc Finger"/>
    <property type="match status" value="1"/>
</dbReference>
<dbReference type="FunFam" id="3.30.160.60:FF:000089">
    <property type="entry name" value="DNA-binding protein creA"/>
    <property type="match status" value="1"/>
</dbReference>
<evidence type="ECO:0000313" key="16">
    <source>
        <dbReference type="Proteomes" id="UP001187682"/>
    </source>
</evidence>
<dbReference type="GO" id="GO:0005634">
    <property type="term" value="C:nucleus"/>
    <property type="evidence" value="ECO:0007669"/>
    <property type="project" value="UniProtKB-SubCell"/>
</dbReference>
<dbReference type="Proteomes" id="UP001187682">
    <property type="component" value="Unassembled WGS sequence"/>
</dbReference>
<feature type="domain" description="C2H2-type" evidence="14">
    <location>
        <begin position="31"/>
        <end position="58"/>
    </location>
</feature>
<name>A0AAE8MTD7_9PEZI</name>
<keyword evidence="16" id="KW-1185">Reference proteome</keyword>
<evidence type="ECO:0000256" key="1">
    <source>
        <dbReference type="ARBA" id="ARBA00004123"/>
    </source>
</evidence>
<evidence type="ECO:0000256" key="13">
    <source>
        <dbReference type="SAM" id="MobiDB-lite"/>
    </source>
</evidence>
<dbReference type="GO" id="GO:0005737">
    <property type="term" value="C:cytoplasm"/>
    <property type="evidence" value="ECO:0007669"/>
    <property type="project" value="TreeGrafter"/>
</dbReference>
<keyword evidence="3" id="KW-0479">Metal-binding</keyword>
<dbReference type="InterPro" id="IPR036236">
    <property type="entry name" value="Znf_C2H2_sf"/>
</dbReference>
<evidence type="ECO:0000256" key="5">
    <source>
        <dbReference type="ARBA" id="ARBA00022771"/>
    </source>
</evidence>
<proteinExistence type="inferred from homology"/>
<gene>
    <name evidence="15" type="ORF">DNG_01638</name>
</gene>
<keyword evidence="9" id="KW-0804">Transcription</keyword>
<keyword evidence="10" id="KW-0539">Nucleus</keyword>
<keyword evidence="6" id="KW-0862">Zinc</keyword>
<organism evidence="15 16">
    <name type="scientific">Cephalotrichum gorgonifer</name>
    <dbReference type="NCBI Taxonomy" id="2041049"/>
    <lineage>
        <taxon>Eukaryota</taxon>
        <taxon>Fungi</taxon>
        <taxon>Dikarya</taxon>
        <taxon>Ascomycota</taxon>
        <taxon>Pezizomycotina</taxon>
        <taxon>Sordariomycetes</taxon>
        <taxon>Hypocreomycetidae</taxon>
        <taxon>Microascales</taxon>
        <taxon>Microascaceae</taxon>
        <taxon>Cephalotrichum</taxon>
    </lineage>
</organism>
<evidence type="ECO:0000256" key="7">
    <source>
        <dbReference type="ARBA" id="ARBA00023015"/>
    </source>
</evidence>
<dbReference type="InterPro" id="IPR051007">
    <property type="entry name" value="creA/MIG_C2H2-ZnF"/>
</dbReference>
<dbReference type="GO" id="GO:0000978">
    <property type="term" value="F:RNA polymerase II cis-regulatory region sequence-specific DNA binding"/>
    <property type="evidence" value="ECO:0007669"/>
    <property type="project" value="TreeGrafter"/>
</dbReference>
<keyword evidence="7" id="KW-0805">Transcription regulation</keyword>